<dbReference type="InterPro" id="IPR052698">
    <property type="entry name" value="MoCofactor_Util/Proc"/>
</dbReference>
<organism evidence="4 5">
    <name type="scientific">Micromonospora inositola</name>
    <dbReference type="NCBI Taxonomy" id="47865"/>
    <lineage>
        <taxon>Bacteria</taxon>
        <taxon>Bacillati</taxon>
        <taxon>Actinomycetota</taxon>
        <taxon>Actinomycetes</taxon>
        <taxon>Micromonosporales</taxon>
        <taxon>Micromonosporaceae</taxon>
        <taxon>Micromonospora</taxon>
    </lineage>
</organism>
<feature type="region of interest" description="Disordered" evidence="1">
    <location>
        <begin position="346"/>
        <end position="371"/>
    </location>
</feature>
<dbReference type="OrthoDB" id="9815497at2"/>
<evidence type="ECO:0000256" key="1">
    <source>
        <dbReference type="SAM" id="MobiDB-lite"/>
    </source>
</evidence>
<proteinExistence type="predicted"/>
<dbReference type="EMBL" id="LT607754">
    <property type="protein sequence ID" value="SCG65317.1"/>
    <property type="molecule type" value="Genomic_DNA"/>
</dbReference>
<feature type="domain" description="XdhC- CoxI" evidence="2">
    <location>
        <begin position="116"/>
        <end position="172"/>
    </location>
</feature>
<reference evidence="5" key="1">
    <citation type="submission" date="2016-06" db="EMBL/GenBank/DDBJ databases">
        <authorList>
            <person name="Varghese N."/>
            <person name="Submissions Spin"/>
        </authorList>
    </citation>
    <scope>NUCLEOTIDE SEQUENCE [LARGE SCALE GENOMIC DNA]</scope>
    <source>
        <strain evidence="5">DSM 43819</strain>
    </source>
</reference>
<evidence type="ECO:0000259" key="2">
    <source>
        <dbReference type="Pfam" id="PF02625"/>
    </source>
</evidence>
<dbReference type="Proteomes" id="UP000198221">
    <property type="component" value="Chromosome I"/>
</dbReference>
<dbReference type="Pfam" id="PF02625">
    <property type="entry name" value="XdhC_CoxI"/>
    <property type="match status" value="2"/>
</dbReference>
<dbReference type="PANTHER" id="PTHR30388:SF4">
    <property type="entry name" value="MOLYBDENUM COFACTOR INSERTION CHAPERONE PAOD"/>
    <property type="match status" value="1"/>
</dbReference>
<sequence>MDEILAAALEWRRQGVPFGLAAVVSSTAGGVTAPGDLLAVDPSGDVRGGIPAGCAESAVLDAATETLRTGRTRLARYAVGADGPWPARPGCAGVLEVLLRRVTPHGPTGRALAALAGPDPVAVATVVGGPAPFAAQLVVRPDATEGGLGDPALDEWVVGRAAGLLNGGTVVLRRGDRPPVRVLLQAVPAAPRMLLFGATAVTAALSRVGAGLGYRVVVCDPRPAFATTRRFPDADEVHRAWPHRWLAGTPVDAGTVLCLLGHDPRYEIPLLRAALDTPAGYIGVLGSRSAHEARLARLRADGVSPTQLARLAAPAGLDLGGRTPVETALAIAAEVVARRHGGTGRALHALSGPIHRGGAPDPARQPAASLR</sequence>
<accession>A0A1C5J431</accession>
<dbReference type="RefSeq" id="WP_089013623.1">
    <property type="nucleotide sequence ID" value="NZ_LT607754.1"/>
</dbReference>
<gene>
    <name evidence="4" type="ORF">GA0070613_3974</name>
</gene>
<evidence type="ECO:0000259" key="3">
    <source>
        <dbReference type="Pfam" id="PF13478"/>
    </source>
</evidence>
<name>A0A1C5J431_9ACTN</name>
<dbReference type="Gene3D" id="3.40.50.720">
    <property type="entry name" value="NAD(P)-binding Rossmann-like Domain"/>
    <property type="match status" value="1"/>
</dbReference>
<dbReference type="AlphaFoldDB" id="A0A1C5J431"/>
<feature type="domain" description="XdhC Rossmann" evidence="3">
    <location>
        <begin position="193"/>
        <end position="335"/>
    </location>
</feature>
<dbReference type="InterPro" id="IPR027051">
    <property type="entry name" value="XdhC_Rossmann_dom"/>
</dbReference>
<feature type="domain" description="XdhC- CoxI" evidence="2">
    <location>
        <begin position="11"/>
        <end position="77"/>
    </location>
</feature>
<protein>
    <submittedName>
        <fullName evidence="4">Xanthine dehydrogenase accessory factor</fullName>
    </submittedName>
</protein>
<evidence type="ECO:0000313" key="5">
    <source>
        <dbReference type="Proteomes" id="UP000198221"/>
    </source>
</evidence>
<dbReference type="Pfam" id="PF13478">
    <property type="entry name" value="XdhC_C"/>
    <property type="match status" value="1"/>
</dbReference>
<dbReference type="InterPro" id="IPR003777">
    <property type="entry name" value="XdhC_CoxI"/>
</dbReference>
<dbReference type="PANTHER" id="PTHR30388">
    <property type="entry name" value="ALDEHYDE OXIDOREDUCTASE MOLYBDENUM COFACTOR ASSEMBLY PROTEIN"/>
    <property type="match status" value="1"/>
</dbReference>
<evidence type="ECO:0000313" key="4">
    <source>
        <dbReference type="EMBL" id="SCG65317.1"/>
    </source>
</evidence>
<keyword evidence="5" id="KW-1185">Reference proteome</keyword>